<dbReference type="GeneID" id="106813410"/>
<dbReference type="PANTHER" id="PTHR31901:SF9">
    <property type="entry name" value="GH3 DOMAIN-CONTAINING PROTEIN"/>
    <property type="match status" value="1"/>
</dbReference>
<name>A0ABM1ELF8_PRICU</name>
<protein>
    <submittedName>
        <fullName evidence="2">Uncharacterized protein LOC106813410</fullName>
    </submittedName>
</protein>
<evidence type="ECO:0000313" key="1">
    <source>
        <dbReference type="Proteomes" id="UP000695022"/>
    </source>
</evidence>
<reference evidence="2" key="1">
    <citation type="submission" date="2025-08" db="UniProtKB">
        <authorList>
            <consortium name="RefSeq"/>
        </authorList>
    </citation>
    <scope>IDENTIFICATION</scope>
</reference>
<sequence>MTLRIRPCLAVSAISGVVSYYMLKSLACTDQLSLQRRLLAGMLGCVTLVLAVLALDYSRHWPVSSLHSNVSAVCHYLQKKFFLLIGWWNYRQLMLATSNVKQAQEKFLLDRLAKQAGTEYGKRYNFSEIRTREDYVRVHPLTDFSHYKDYVDRVAKGEENVLLPKRPKRMAVSSGTSGVCKMIPVCDEAFTQFALKMFAPMSYVNQSMKKNSELTRELFLMYTPRWRHTEAGIPIGPISSLDKRMKGMDLLMAGYSSPSAILEVLTENEANYLHLLFALKDKHLSAINSNILLAIYYSIRLPCRTIVTCSSTTQLIRADEDRGRQLRAEFLRGVDGNAELGLKVHVDMVFSDNADIYKAMVDMFSTLVHKKDKLRADPERARELEVQFARGFKGICTRLWPLCGVLTAVATGAMELYADLLVKHSYCSGTRIFSPLCGASEGNIGLNLWPLDGNNYYLMHVNTAFFELIHESEIDKEVPATIFLEEEFSVCIAFCSRILHLHCICICIAFCIRIPITLVLSTPSCIPTLQSATPMLAVCHPLAAIFVFHPPV</sequence>
<accession>A0ABM1ELF8</accession>
<dbReference type="InterPro" id="IPR004993">
    <property type="entry name" value="GH3"/>
</dbReference>
<dbReference type="Proteomes" id="UP000695022">
    <property type="component" value="Unplaced"/>
</dbReference>
<dbReference type="PANTHER" id="PTHR31901">
    <property type="entry name" value="GH3 DOMAIN-CONTAINING PROTEIN"/>
    <property type="match status" value="1"/>
</dbReference>
<dbReference type="Pfam" id="PF03321">
    <property type="entry name" value="GH3"/>
    <property type="match status" value="2"/>
</dbReference>
<keyword evidence="1" id="KW-1185">Reference proteome</keyword>
<gene>
    <name evidence="2" type="primary">LOC106813410</name>
</gene>
<organism evidence="1 2">
    <name type="scientific">Priapulus caudatus</name>
    <name type="common">Priapulid worm</name>
    <dbReference type="NCBI Taxonomy" id="37621"/>
    <lineage>
        <taxon>Eukaryota</taxon>
        <taxon>Metazoa</taxon>
        <taxon>Ecdysozoa</taxon>
        <taxon>Scalidophora</taxon>
        <taxon>Priapulida</taxon>
        <taxon>Priapulimorpha</taxon>
        <taxon>Priapulimorphida</taxon>
        <taxon>Priapulidae</taxon>
        <taxon>Priapulus</taxon>
    </lineage>
</organism>
<evidence type="ECO:0000313" key="2">
    <source>
        <dbReference type="RefSeq" id="XP_014673029.1"/>
    </source>
</evidence>
<proteinExistence type="predicted"/>
<dbReference type="RefSeq" id="XP_014673029.1">
    <property type="nucleotide sequence ID" value="XM_014817543.1"/>
</dbReference>